<evidence type="ECO:0000256" key="6">
    <source>
        <dbReference type="ARBA" id="ARBA00022989"/>
    </source>
</evidence>
<dbReference type="CDD" id="cd17332">
    <property type="entry name" value="MFS_MelB_like"/>
    <property type="match status" value="1"/>
</dbReference>
<keyword evidence="5 8" id="KW-0812">Transmembrane</keyword>
<feature type="transmembrane region" description="Helical" evidence="8">
    <location>
        <begin position="233"/>
        <end position="258"/>
    </location>
</feature>
<feature type="transmembrane region" description="Helical" evidence="8">
    <location>
        <begin position="112"/>
        <end position="139"/>
    </location>
</feature>
<feature type="transmembrane region" description="Helical" evidence="8">
    <location>
        <begin position="312"/>
        <end position="330"/>
    </location>
</feature>
<evidence type="ECO:0000256" key="5">
    <source>
        <dbReference type="ARBA" id="ARBA00022692"/>
    </source>
</evidence>
<dbReference type="RefSeq" id="WP_014856739.1">
    <property type="nucleotide sequence ID" value="NC_018178.1"/>
</dbReference>
<reference evidence="10 11" key="1">
    <citation type="journal article" date="2013" name="PLoS ONE">
        <title>Genomic analysis of Melioribacter roseus, facultatively anaerobic organotrophic bacterium representing a novel deep lineage within Bacteriodetes/Chlorobi group.</title>
        <authorList>
            <person name="Kadnikov V.V."/>
            <person name="Mardanov A.V."/>
            <person name="Podosokorskaya O.A."/>
            <person name="Gavrilov S.N."/>
            <person name="Kublanov I.V."/>
            <person name="Beletsky A.V."/>
            <person name="Bonch-Osmolovskaya E.A."/>
            <person name="Ravin N.V."/>
        </authorList>
    </citation>
    <scope>NUCLEOTIDE SEQUENCE [LARGE SCALE GENOMIC DNA]</scope>
    <source>
        <strain evidence="11">JCM 17771 / P3M-2</strain>
    </source>
</reference>
<feature type="transmembrane region" description="Helical" evidence="8">
    <location>
        <begin position="278"/>
        <end position="300"/>
    </location>
</feature>
<dbReference type="Pfam" id="PF13347">
    <property type="entry name" value="MFS_2"/>
    <property type="match status" value="1"/>
</dbReference>
<feature type="transmembrane region" description="Helical" evidence="8">
    <location>
        <begin position="184"/>
        <end position="204"/>
    </location>
</feature>
<dbReference type="GO" id="GO:0005886">
    <property type="term" value="C:plasma membrane"/>
    <property type="evidence" value="ECO:0007669"/>
    <property type="project" value="UniProtKB-SubCell"/>
</dbReference>
<feature type="domain" description="Major facilitator superfamily (MFS) profile" evidence="9">
    <location>
        <begin position="1"/>
        <end position="448"/>
    </location>
</feature>
<dbReference type="KEGG" id="mro:MROS_2077"/>
<comment type="subcellular location">
    <subcellularLocation>
        <location evidence="1">Cell membrane</location>
        <topology evidence="1">Multi-pass membrane protein</topology>
    </subcellularLocation>
</comment>
<keyword evidence="7 8" id="KW-0472">Membrane</keyword>
<feature type="transmembrane region" description="Helical" evidence="8">
    <location>
        <begin position="83"/>
        <end position="100"/>
    </location>
</feature>
<dbReference type="GO" id="GO:0008643">
    <property type="term" value="P:carbohydrate transport"/>
    <property type="evidence" value="ECO:0007669"/>
    <property type="project" value="InterPro"/>
</dbReference>
<feature type="transmembrane region" description="Helical" evidence="8">
    <location>
        <begin position="427"/>
        <end position="445"/>
    </location>
</feature>
<dbReference type="GO" id="GO:0006814">
    <property type="term" value="P:sodium ion transport"/>
    <property type="evidence" value="ECO:0007669"/>
    <property type="project" value="InterPro"/>
</dbReference>
<dbReference type="InterPro" id="IPR020846">
    <property type="entry name" value="MFS_dom"/>
</dbReference>
<dbReference type="PANTHER" id="PTHR11328:SF24">
    <property type="entry name" value="MAJOR FACILITATOR SUPERFAMILY (MFS) PROFILE DOMAIN-CONTAINING PROTEIN"/>
    <property type="match status" value="1"/>
</dbReference>
<evidence type="ECO:0000256" key="2">
    <source>
        <dbReference type="ARBA" id="ARBA00009617"/>
    </source>
</evidence>
<keyword evidence="3" id="KW-0813">Transport</keyword>
<evidence type="ECO:0000256" key="1">
    <source>
        <dbReference type="ARBA" id="ARBA00004651"/>
    </source>
</evidence>
<dbReference type="PANTHER" id="PTHR11328">
    <property type="entry name" value="MAJOR FACILITATOR SUPERFAMILY DOMAIN-CONTAINING PROTEIN"/>
    <property type="match status" value="1"/>
</dbReference>
<dbReference type="AlphaFoldDB" id="I6YXK6"/>
<accession>I6YXK6</accession>
<dbReference type="InterPro" id="IPR018043">
    <property type="entry name" value="Na/Gal_symport_CS"/>
</dbReference>
<dbReference type="eggNOG" id="COG2211">
    <property type="taxonomic scope" value="Bacteria"/>
</dbReference>
<dbReference type="InterPro" id="IPR039672">
    <property type="entry name" value="MFS_2"/>
</dbReference>
<feature type="transmembrane region" description="Helical" evidence="8">
    <location>
        <begin position="336"/>
        <end position="360"/>
    </location>
</feature>
<evidence type="ECO:0000256" key="8">
    <source>
        <dbReference type="SAM" id="Phobius"/>
    </source>
</evidence>
<dbReference type="HOGENOM" id="CLU_027408_0_2_10"/>
<dbReference type="InterPro" id="IPR001927">
    <property type="entry name" value="Na/Gal_symport"/>
</dbReference>
<comment type="similarity">
    <text evidence="2">Belongs to the sodium:galactoside symporter (TC 2.A.2) family.</text>
</comment>
<dbReference type="EMBL" id="CP003557">
    <property type="protein sequence ID" value="AFN75307.1"/>
    <property type="molecule type" value="Genomic_DNA"/>
</dbReference>
<dbReference type="InterPro" id="IPR036259">
    <property type="entry name" value="MFS_trans_sf"/>
</dbReference>
<evidence type="ECO:0000313" key="11">
    <source>
        <dbReference type="Proteomes" id="UP000009011"/>
    </source>
</evidence>
<proteinExistence type="inferred from homology"/>
<sequence length="468" mass="52804">MENNKKYLSLKEKIGYSLGDTASNLYFQTFMLFLMYFYTDVYGLPAATVGTMFLITRIWDTVNDPVMGTIADRTNTRWGKFRPYLIWVSVPFGILGVLTFTTPDFDPTGKLIYAFITYNLLMMAYTAINVPYSALMAVITPNSMERTELSSFRFVAAFVGGLIVQASVLALVRYFGGDNEALGWQWTMGILSMLAILLFFTTFITTKERVYPPKEQKSDFKQDLKDLISNKPWILIAGATVFQLVFIVVRNSTIIYYFKYYILDQKISLFGATYELSYEVLSSSFMLSGTIVTIIGAILTKWFAQKFDKKNTYTFFLLGSAIFSAAIFFVPQDAIILLFLLNLFLSFFFGPVSVLQWALYTDTADYSEWVNKRRATGLIMAASLFSLKLGLTLGGAIVGWLLAYYGFVANQVQNAEAITGIKLLMTIYPAIAGVIGALLMVKYPLNNKMMAKIEEELQSRRANEMATN</sequence>
<dbReference type="PROSITE" id="PS00872">
    <property type="entry name" value="NA_GALACTOSIDE_SYMP"/>
    <property type="match status" value="1"/>
</dbReference>
<evidence type="ECO:0000313" key="10">
    <source>
        <dbReference type="EMBL" id="AFN75307.1"/>
    </source>
</evidence>
<evidence type="ECO:0000256" key="7">
    <source>
        <dbReference type="ARBA" id="ARBA00023136"/>
    </source>
</evidence>
<evidence type="ECO:0000256" key="4">
    <source>
        <dbReference type="ARBA" id="ARBA00022475"/>
    </source>
</evidence>
<protein>
    <submittedName>
        <fullName evidence="10">Sugar (Glycoside-Pentoside-Hexuronide) transporter</fullName>
    </submittedName>
</protein>
<feature type="transmembrane region" description="Helical" evidence="8">
    <location>
        <begin position="44"/>
        <end position="62"/>
    </location>
</feature>
<dbReference type="NCBIfam" id="TIGR00792">
    <property type="entry name" value="gph"/>
    <property type="match status" value="1"/>
</dbReference>
<dbReference type="SUPFAM" id="SSF103473">
    <property type="entry name" value="MFS general substrate transporter"/>
    <property type="match status" value="1"/>
</dbReference>
<evidence type="ECO:0000259" key="9">
    <source>
        <dbReference type="PROSITE" id="PS50850"/>
    </source>
</evidence>
<dbReference type="STRING" id="1191523.MROS_2077"/>
<feature type="transmembrane region" description="Helical" evidence="8">
    <location>
        <begin position="381"/>
        <end position="407"/>
    </location>
</feature>
<feature type="transmembrane region" description="Helical" evidence="8">
    <location>
        <begin position="151"/>
        <end position="172"/>
    </location>
</feature>
<dbReference type="Gene3D" id="1.20.1250.20">
    <property type="entry name" value="MFS general substrate transporter like domains"/>
    <property type="match status" value="1"/>
</dbReference>
<keyword evidence="11" id="KW-1185">Reference proteome</keyword>
<dbReference type="PROSITE" id="PS50850">
    <property type="entry name" value="MFS"/>
    <property type="match status" value="1"/>
</dbReference>
<name>I6YXK6_MELRP</name>
<keyword evidence="4" id="KW-1003">Cell membrane</keyword>
<dbReference type="OrthoDB" id="9764596at2"/>
<keyword evidence="6 8" id="KW-1133">Transmembrane helix</keyword>
<organism evidence="10 11">
    <name type="scientific">Melioribacter roseus (strain DSM 23840 / JCM 17771 / VKM B-2668 / P3M-2)</name>
    <dbReference type="NCBI Taxonomy" id="1191523"/>
    <lineage>
        <taxon>Bacteria</taxon>
        <taxon>Pseudomonadati</taxon>
        <taxon>Ignavibacteriota</taxon>
        <taxon>Ignavibacteria</taxon>
        <taxon>Ignavibacteriales</taxon>
        <taxon>Melioribacteraceae</taxon>
        <taxon>Melioribacter</taxon>
    </lineage>
</organism>
<dbReference type="GO" id="GO:0015293">
    <property type="term" value="F:symporter activity"/>
    <property type="evidence" value="ECO:0007669"/>
    <property type="project" value="InterPro"/>
</dbReference>
<evidence type="ECO:0000256" key="3">
    <source>
        <dbReference type="ARBA" id="ARBA00022448"/>
    </source>
</evidence>
<dbReference type="Proteomes" id="UP000009011">
    <property type="component" value="Chromosome"/>
</dbReference>
<gene>
    <name evidence="10" type="ordered locus">MROS_2077</name>
</gene>